<dbReference type="InterPro" id="IPR029068">
    <property type="entry name" value="Glyas_Bleomycin-R_OHBP_Dase"/>
</dbReference>
<organism evidence="2 3">
    <name type="scientific">Acetobacterium bakii</name>
    <dbReference type="NCBI Taxonomy" id="52689"/>
    <lineage>
        <taxon>Bacteria</taxon>
        <taxon>Bacillati</taxon>
        <taxon>Bacillota</taxon>
        <taxon>Clostridia</taxon>
        <taxon>Eubacteriales</taxon>
        <taxon>Eubacteriaceae</taxon>
        <taxon>Acetobacterium</taxon>
    </lineage>
</organism>
<dbReference type="OrthoDB" id="9795306at2"/>
<dbReference type="Pfam" id="PF06983">
    <property type="entry name" value="3-dmu-9_3-mt"/>
    <property type="match status" value="1"/>
</dbReference>
<sequence length="141" mass="16068">MKILPYILFNGNCREAVSFYAEVFGSPNADVITNKEIVSNAESEIEKDDKQFVMHSKRIINEANVMFSDLVPGMAFIEGNNVTLIIISDEMEEIKDVYFKLKEGGTVDKELQKTFWSKAYCSMRDRFGIGWQMSFEKGVNG</sequence>
<evidence type="ECO:0000259" key="1">
    <source>
        <dbReference type="Pfam" id="PF06983"/>
    </source>
</evidence>
<dbReference type="CDD" id="cd06588">
    <property type="entry name" value="PhnB_like"/>
    <property type="match status" value="1"/>
</dbReference>
<reference evidence="3" key="1">
    <citation type="submission" date="2015-07" db="EMBL/GenBank/DDBJ databases">
        <title>Draft genome sequence of Acetobacterium bakii DSM 8293, a potential psychrophilic chemical producer through syngas fermentation.</title>
        <authorList>
            <person name="Song Y."/>
            <person name="Hwang S."/>
            <person name="Cho B.-K."/>
        </authorList>
    </citation>
    <scope>NUCLEOTIDE SEQUENCE [LARGE SCALE GENOMIC DNA]</scope>
    <source>
        <strain evidence="3">DSM 8239</strain>
    </source>
</reference>
<dbReference type="PANTHER" id="PTHR33990">
    <property type="entry name" value="PROTEIN YJDN-RELATED"/>
    <property type="match status" value="1"/>
</dbReference>
<evidence type="ECO:0000313" key="3">
    <source>
        <dbReference type="Proteomes" id="UP000036873"/>
    </source>
</evidence>
<dbReference type="InterPro" id="IPR028973">
    <property type="entry name" value="PhnB-like"/>
</dbReference>
<protein>
    <submittedName>
        <fullName evidence="2">Glyoxalase</fullName>
    </submittedName>
</protein>
<dbReference type="STRING" id="52689.AKG39_10565"/>
<name>A0A0L6TZD3_9FIRM</name>
<dbReference type="PANTHER" id="PTHR33990:SF1">
    <property type="entry name" value="PROTEIN YJDN"/>
    <property type="match status" value="1"/>
</dbReference>
<evidence type="ECO:0000313" key="2">
    <source>
        <dbReference type="EMBL" id="KNZ41636.1"/>
    </source>
</evidence>
<dbReference type="Proteomes" id="UP000036873">
    <property type="component" value="Unassembled WGS sequence"/>
</dbReference>
<dbReference type="Gene3D" id="3.10.180.10">
    <property type="entry name" value="2,3-Dihydroxybiphenyl 1,2-Dioxygenase, domain 1"/>
    <property type="match status" value="1"/>
</dbReference>
<proteinExistence type="predicted"/>
<dbReference type="SUPFAM" id="SSF54593">
    <property type="entry name" value="Glyoxalase/Bleomycin resistance protein/Dihydroxybiphenyl dioxygenase"/>
    <property type="match status" value="1"/>
</dbReference>
<feature type="domain" description="PhnB-like" evidence="1">
    <location>
        <begin position="2"/>
        <end position="133"/>
    </location>
</feature>
<keyword evidence="3" id="KW-1185">Reference proteome</keyword>
<gene>
    <name evidence="2" type="ORF">AKG39_10565</name>
</gene>
<dbReference type="EMBL" id="LGYO01000026">
    <property type="protein sequence ID" value="KNZ41636.1"/>
    <property type="molecule type" value="Genomic_DNA"/>
</dbReference>
<accession>A0A0L6TZD3</accession>
<comment type="caution">
    <text evidence="2">The sequence shown here is derived from an EMBL/GenBank/DDBJ whole genome shotgun (WGS) entry which is preliminary data.</text>
</comment>
<dbReference type="AlphaFoldDB" id="A0A0L6TZD3"/>
<dbReference type="RefSeq" id="WP_050740363.1">
    <property type="nucleotide sequence ID" value="NZ_LGYO01000026.1"/>
</dbReference>